<protein>
    <recommendedName>
        <fullName evidence="15">Fructose-1,6-bisphosphatase</fullName>
        <ecNumber evidence="6">3.1.3.11</ecNumber>
    </recommendedName>
    <alternativeName>
        <fullName evidence="13">D-fructose-1,6-bisphosphate 1-phosphohydrolase</fullName>
    </alternativeName>
    <alternativeName>
        <fullName evidence="14">Fructose-1,6-bisphosphatase, cytosolic</fullName>
    </alternativeName>
</protein>
<comment type="pathway">
    <text evidence="12">Carbohydrate biosynthesis.</text>
</comment>
<evidence type="ECO:0000313" key="20">
    <source>
        <dbReference type="Proteomes" id="UP000271241"/>
    </source>
</evidence>
<reference evidence="20" key="1">
    <citation type="journal article" date="2018" name="Nat. Microbiol.">
        <title>Leveraging single-cell genomics to expand the fungal tree of life.</title>
        <authorList>
            <person name="Ahrendt S.R."/>
            <person name="Quandt C.A."/>
            <person name="Ciobanu D."/>
            <person name="Clum A."/>
            <person name="Salamov A."/>
            <person name="Andreopoulos B."/>
            <person name="Cheng J.F."/>
            <person name="Woyke T."/>
            <person name="Pelin A."/>
            <person name="Henrissat B."/>
            <person name="Reynolds N.K."/>
            <person name="Benny G.L."/>
            <person name="Smith M.E."/>
            <person name="James T.Y."/>
            <person name="Grigoriev I.V."/>
        </authorList>
    </citation>
    <scope>NUCLEOTIDE SEQUENCE [LARGE SCALE GENOMIC DNA]</scope>
    <source>
        <strain evidence="20">RSA 1356</strain>
    </source>
</reference>
<dbReference type="InterPro" id="IPR028343">
    <property type="entry name" value="FBPtase"/>
</dbReference>
<dbReference type="GO" id="GO:0030388">
    <property type="term" value="P:fructose 1,6-bisphosphate metabolic process"/>
    <property type="evidence" value="ECO:0007669"/>
    <property type="project" value="TreeGrafter"/>
</dbReference>
<name>A0A4P9XLI3_9FUNG</name>
<organism evidence="19 20">
    <name type="scientific">Thamnocephalis sphaerospora</name>
    <dbReference type="NCBI Taxonomy" id="78915"/>
    <lineage>
        <taxon>Eukaryota</taxon>
        <taxon>Fungi</taxon>
        <taxon>Fungi incertae sedis</taxon>
        <taxon>Zoopagomycota</taxon>
        <taxon>Zoopagomycotina</taxon>
        <taxon>Zoopagomycetes</taxon>
        <taxon>Zoopagales</taxon>
        <taxon>Sigmoideomycetaceae</taxon>
        <taxon>Thamnocephalis</taxon>
    </lineage>
</organism>
<keyword evidence="9 16" id="KW-0378">Hydrolase</keyword>
<dbReference type="NCBIfam" id="NF006778">
    <property type="entry name" value="PRK09293.1-1"/>
    <property type="match status" value="1"/>
</dbReference>
<evidence type="ECO:0000256" key="8">
    <source>
        <dbReference type="ARBA" id="ARBA00022723"/>
    </source>
</evidence>
<dbReference type="Gene3D" id="3.30.540.10">
    <property type="entry name" value="Fructose-1,6-Bisphosphatase, subunit A, domain 1"/>
    <property type="match status" value="1"/>
</dbReference>
<keyword evidence="10" id="KW-0460">Magnesium</keyword>
<evidence type="ECO:0000256" key="10">
    <source>
        <dbReference type="ARBA" id="ARBA00022842"/>
    </source>
</evidence>
<comment type="similarity">
    <text evidence="4 16">Belongs to the FBPase class 1 family.</text>
</comment>
<dbReference type="InterPro" id="IPR044015">
    <property type="entry name" value="FBPase_C_dom"/>
</dbReference>
<evidence type="ECO:0000256" key="15">
    <source>
        <dbReference type="ARBA" id="ARBA00070480"/>
    </source>
</evidence>
<comment type="subcellular location">
    <subcellularLocation>
        <location evidence="3">Cytoplasm</location>
    </subcellularLocation>
</comment>
<dbReference type="FunFam" id="3.40.190.80:FF:000001">
    <property type="entry name" value="Fructose-1,6-bisphosphatase class 1"/>
    <property type="match status" value="1"/>
</dbReference>
<comment type="cofactor">
    <cofactor evidence="2">
        <name>Mg(2+)</name>
        <dbReference type="ChEBI" id="CHEBI:18420"/>
    </cofactor>
</comment>
<dbReference type="PANTHER" id="PTHR11556:SF1">
    <property type="entry name" value="FRUCTOSE-BISPHOSPHATASE"/>
    <property type="match status" value="1"/>
</dbReference>
<dbReference type="Proteomes" id="UP000271241">
    <property type="component" value="Unassembled WGS sequence"/>
</dbReference>
<dbReference type="PRINTS" id="PR00115">
    <property type="entry name" value="F16BPHPHTASE"/>
</dbReference>
<dbReference type="PIRSF" id="PIRSF500210">
    <property type="entry name" value="FBPtase"/>
    <property type="match status" value="1"/>
</dbReference>
<dbReference type="NCBIfam" id="NF006779">
    <property type="entry name" value="PRK09293.1-3"/>
    <property type="match status" value="1"/>
</dbReference>
<dbReference type="GO" id="GO:0005829">
    <property type="term" value="C:cytosol"/>
    <property type="evidence" value="ECO:0007669"/>
    <property type="project" value="TreeGrafter"/>
</dbReference>
<dbReference type="InterPro" id="IPR000146">
    <property type="entry name" value="FBPase_class-1"/>
</dbReference>
<dbReference type="InterPro" id="IPR020548">
    <property type="entry name" value="Fructose_bisphosphatase_AS"/>
</dbReference>
<sequence>MADHTHTNLITLTRHVLNDQRHHSEATGDLTLLLTSVQLGCKYVASCVRKAGLIKLMGLAGSTNVQGEDVKKLDVLSNDIFINALKTCGKVSVMVSEEDEHAIIVDKGQRGKYCVVFDPLDGSSNIDAGVNIGTIFGIYRVREGSVGTIEDVLRPGTEMVAAGYCNYGSMCNLMLTTGNGVDGYTLDSSIGEFILTHPNIRIPARGKIYSVNEGNSLYWDKACTEYFEGLKRPANNKPYSARYIGSMVADVHRTLLYGGIFAYPADSKSKKGKLRILYECFPMAMLVEQAGGKASTGRKRMLEVMPEHIHDRSPIFLGSREDVEDLEKVYAKYPQ</sequence>
<evidence type="ECO:0000256" key="13">
    <source>
        <dbReference type="ARBA" id="ARBA00032973"/>
    </source>
</evidence>
<feature type="domain" description="Fructose-1-6-bisphosphatase class I N-terminal" evidence="17">
    <location>
        <begin position="10"/>
        <end position="198"/>
    </location>
</feature>
<dbReference type="GO" id="GO:0006002">
    <property type="term" value="P:fructose 6-phosphate metabolic process"/>
    <property type="evidence" value="ECO:0007669"/>
    <property type="project" value="TreeGrafter"/>
</dbReference>
<evidence type="ECO:0000256" key="14">
    <source>
        <dbReference type="ARBA" id="ARBA00040159"/>
    </source>
</evidence>
<evidence type="ECO:0000256" key="2">
    <source>
        <dbReference type="ARBA" id="ARBA00001946"/>
    </source>
</evidence>
<dbReference type="PROSITE" id="PS00124">
    <property type="entry name" value="FBPASE"/>
    <property type="match status" value="1"/>
</dbReference>
<dbReference type="InterPro" id="IPR033391">
    <property type="entry name" value="FBPase_N"/>
</dbReference>
<dbReference type="EMBL" id="KZ992829">
    <property type="protein sequence ID" value="RKP06723.1"/>
    <property type="molecule type" value="Genomic_DNA"/>
</dbReference>
<dbReference type="Gene3D" id="3.40.190.80">
    <property type="match status" value="1"/>
</dbReference>
<dbReference type="HAMAP" id="MF_01855">
    <property type="entry name" value="FBPase_class1"/>
    <property type="match status" value="1"/>
</dbReference>
<dbReference type="GO" id="GO:0006000">
    <property type="term" value="P:fructose metabolic process"/>
    <property type="evidence" value="ECO:0007669"/>
    <property type="project" value="TreeGrafter"/>
</dbReference>
<keyword evidence="7" id="KW-0963">Cytoplasm</keyword>
<evidence type="ECO:0000256" key="5">
    <source>
        <dbReference type="ARBA" id="ARBA00011881"/>
    </source>
</evidence>
<dbReference type="SUPFAM" id="SSF56655">
    <property type="entry name" value="Carbohydrate phosphatase"/>
    <property type="match status" value="1"/>
</dbReference>
<dbReference type="FunFam" id="3.30.540.10:FF:000008">
    <property type="entry name" value="Fructose-1,6-bisphosphatase, cytosolic"/>
    <property type="match status" value="1"/>
</dbReference>
<evidence type="ECO:0000259" key="17">
    <source>
        <dbReference type="Pfam" id="PF00316"/>
    </source>
</evidence>
<dbReference type="Pfam" id="PF18913">
    <property type="entry name" value="FBPase_C"/>
    <property type="match status" value="1"/>
</dbReference>
<evidence type="ECO:0000256" key="6">
    <source>
        <dbReference type="ARBA" id="ARBA00013093"/>
    </source>
</evidence>
<evidence type="ECO:0000256" key="9">
    <source>
        <dbReference type="ARBA" id="ARBA00022801"/>
    </source>
</evidence>
<comment type="subunit">
    <text evidence="5">Homotetramer.</text>
</comment>
<dbReference type="EC" id="3.1.3.11" evidence="6"/>
<evidence type="ECO:0000313" key="19">
    <source>
        <dbReference type="EMBL" id="RKP06723.1"/>
    </source>
</evidence>
<dbReference type="Pfam" id="PF00316">
    <property type="entry name" value="FBPase"/>
    <property type="match status" value="1"/>
</dbReference>
<dbReference type="CDD" id="cd00354">
    <property type="entry name" value="FBPase"/>
    <property type="match status" value="1"/>
</dbReference>
<dbReference type="AlphaFoldDB" id="A0A4P9XLI3"/>
<feature type="domain" description="Fructose-1-6-bisphosphatase class 1 C-terminal" evidence="18">
    <location>
        <begin position="202"/>
        <end position="330"/>
    </location>
</feature>
<proteinExistence type="inferred from homology"/>
<dbReference type="GO" id="GO:0006094">
    <property type="term" value="P:gluconeogenesis"/>
    <property type="evidence" value="ECO:0007669"/>
    <property type="project" value="TreeGrafter"/>
</dbReference>
<evidence type="ECO:0000256" key="3">
    <source>
        <dbReference type="ARBA" id="ARBA00004496"/>
    </source>
</evidence>
<evidence type="ECO:0000256" key="1">
    <source>
        <dbReference type="ARBA" id="ARBA00001273"/>
    </source>
</evidence>
<gene>
    <name evidence="19" type="ORF">THASP1DRAFT_31463</name>
</gene>
<evidence type="ECO:0000256" key="11">
    <source>
        <dbReference type="ARBA" id="ARBA00023277"/>
    </source>
</evidence>
<keyword evidence="20" id="KW-1185">Reference proteome</keyword>
<dbReference type="PIRSF" id="PIRSF000904">
    <property type="entry name" value="FBPtase_SBPase"/>
    <property type="match status" value="1"/>
</dbReference>
<dbReference type="STRING" id="78915.A0A4P9XLI3"/>
<keyword evidence="11 16" id="KW-0119">Carbohydrate metabolism</keyword>
<evidence type="ECO:0000256" key="4">
    <source>
        <dbReference type="ARBA" id="ARBA00010941"/>
    </source>
</evidence>
<dbReference type="GO" id="GO:0042132">
    <property type="term" value="F:fructose 1,6-bisphosphate 1-phosphatase activity"/>
    <property type="evidence" value="ECO:0007669"/>
    <property type="project" value="UniProtKB-EC"/>
</dbReference>
<evidence type="ECO:0000256" key="16">
    <source>
        <dbReference type="RuleBase" id="RU000508"/>
    </source>
</evidence>
<evidence type="ECO:0000256" key="12">
    <source>
        <dbReference type="ARBA" id="ARBA00024331"/>
    </source>
</evidence>
<dbReference type="PANTHER" id="PTHR11556">
    <property type="entry name" value="FRUCTOSE-1,6-BISPHOSPHATASE-RELATED"/>
    <property type="match status" value="1"/>
</dbReference>
<keyword evidence="8" id="KW-0479">Metal-binding</keyword>
<accession>A0A4P9XLI3</accession>
<dbReference type="GO" id="GO:0005986">
    <property type="term" value="P:sucrose biosynthetic process"/>
    <property type="evidence" value="ECO:0007669"/>
    <property type="project" value="TreeGrafter"/>
</dbReference>
<evidence type="ECO:0000259" key="18">
    <source>
        <dbReference type="Pfam" id="PF18913"/>
    </source>
</evidence>
<dbReference type="OrthoDB" id="10256725at2759"/>
<evidence type="ECO:0000256" key="7">
    <source>
        <dbReference type="ARBA" id="ARBA00022490"/>
    </source>
</evidence>
<dbReference type="GO" id="GO:0046872">
    <property type="term" value="F:metal ion binding"/>
    <property type="evidence" value="ECO:0007669"/>
    <property type="project" value="UniProtKB-KW"/>
</dbReference>
<comment type="catalytic activity">
    <reaction evidence="1">
        <text>beta-D-fructose 1,6-bisphosphate + H2O = beta-D-fructose 6-phosphate + phosphate</text>
        <dbReference type="Rhea" id="RHEA:11064"/>
        <dbReference type="ChEBI" id="CHEBI:15377"/>
        <dbReference type="ChEBI" id="CHEBI:32966"/>
        <dbReference type="ChEBI" id="CHEBI:43474"/>
        <dbReference type="ChEBI" id="CHEBI:57634"/>
        <dbReference type="EC" id="3.1.3.11"/>
    </reaction>
</comment>